<organism evidence="4 5">
    <name type="scientific">Rosistilla carotiformis</name>
    <dbReference type="NCBI Taxonomy" id="2528017"/>
    <lineage>
        <taxon>Bacteria</taxon>
        <taxon>Pseudomonadati</taxon>
        <taxon>Planctomycetota</taxon>
        <taxon>Planctomycetia</taxon>
        <taxon>Pirellulales</taxon>
        <taxon>Pirellulaceae</taxon>
        <taxon>Rosistilla</taxon>
    </lineage>
</organism>
<evidence type="ECO:0000256" key="1">
    <source>
        <dbReference type="ARBA" id="ARBA00006100"/>
    </source>
</evidence>
<keyword evidence="5" id="KW-1185">Reference proteome</keyword>
<dbReference type="InterPro" id="IPR058240">
    <property type="entry name" value="rSAM_sf"/>
</dbReference>
<dbReference type="SFLD" id="SFLDS00029">
    <property type="entry name" value="Radical_SAM"/>
    <property type="match status" value="1"/>
</dbReference>
<dbReference type="Pfam" id="PF06969">
    <property type="entry name" value="HemN_C"/>
    <property type="match status" value="1"/>
</dbReference>
<keyword evidence="2" id="KW-0143">Chaperone</keyword>
<dbReference type="SFLD" id="SFLDF00562">
    <property type="entry name" value="HemN-like__clustered_with_heat"/>
    <property type="match status" value="1"/>
</dbReference>
<feature type="domain" description="Radical SAM core" evidence="3">
    <location>
        <begin position="15"/>
        <end position="242"/>
    </location>
</feature>
<evidence type="ECO:0000256" key="2">
    <source>
        <dbReference type="RuleBase" id="RU364116"/>
    </source>
</evidence>
<dbReference type="NCBIfam" id="TIGR00539">
    <property type="entry name" value="hemN_rel"/>
    <property type="match status" value="1"/>
</dbReference>
<keyword evidence="4" id="KW-0560">Oxidoreductase</keyword>
<evidence type="ECO:0000259" key="3">
    <source>
        <dbReference type="PROSITE" id="PS51918"/>
    </source>
</evidence>
<dbReference type="Proteomes" id="UP000315082">
    <property type="component" value="Chromosome"/>
</dbReference>
<keyword evidence="2" id="KW-0349">Heme</keyword>
<dbReference type="PROSITE" id="PS51918">
    <property type="entry name" value="RADICAL_SAM"/>
    <property type="match status" value="1"/>
</dbReference>
<dbReference type="GO" id="GO:0004109">
    <property type="term" value="F:coproporphyrinogen oxidase activity"/>
    <property type="evidence" value="ECO:0007669"/>
    <property type="project" value="InterPro"/>
</dbReference>
<dbReference type="GO" id="GO:0051539">
    <property type="term" value="F:4 iron, 4 sulfur cluster binding"/>
    <property type="evidence" value="ECO:0007669"/>
    <property type="project" value="UniProtKB-UniRule"/>
</dbReference>
<dbReference type="GO" id="GO:0046872">
    <property type="term" value="F:metal ion binding"/>
    <property type="evidence" value="ECO:0007669"/>
    <property type="project" value="UniProtKB-UniRule"/>
</dbReference>
<dbReference type="RefSeq" id="WP_231753590.1">
    <property type="nucleotide sequence ID" value="NZ_CP036348.1"/>
</dbReference>
<dbReference type="InterPro" id="IPR007197">
    <property type="entry name" value="rSAM"/>
</dbReference>
<dbReference type="EMBL" id="CP036348">
    <property type="protein sequence ID" value="QDV68695.1"/>
    <property type="molecule type" value="Genomic_DNA"/>
</dbReference>
<dbReference type="SUPFAM" id="SSF102114">
    <property type="entry name" value="Radical SAM enzymes"/>
    <property type="match status" value="1"/>
</dbReference>
<name>A0A518JT42_9BACT</name>
<protein>
    <recommendedName>
        <fullName evidence="2">Heme chaperone HemW</fullName>
    </recommendedName>
</protein>
<dbReference type="InterPro" id="IPR004559">
    <property type="entry name" value="HemW-like"/>
</dbReference>
<dbReference type="PANTHER" id="PTHR13932">
    <property type="entry name" value="COPROPORPHYRINIGEN III OXIDASE"/>
    <property type="match status" value="1"/>
</dbReference>
<gene>
    <name evidence="4" type="ORF">Poly24_24080</name>
</gene>
<keyword evidence="2" id="KW-0949">S-adenosyl-L-methionine</keyword>
<dbReference type="InterPro" id="IPR010723">
    <property type="entry name" value="HemN_C"/>
</dbReference>
<keyword evidence="2" id="KW-0411">Iron-sulfur</keyword>
<accession>A0A518JT42</accession>
<comment type="similarity">
    <text evidence="1">Belongs to the anaerobic coproporphyrinogen-III oxidase family. HemW subfamily.</text>
</comment>
<dbReference type="Pfam" id="PF04055">
    <property type="entry name" value="Radical_SAM"/>
    <property type="match status" value="1"/>
</dbReference>
<dbReference type="GO" id="GO:0006779">
    <property type="term" value="P:porphyrin-containing compound biosynthetic process"/>
    <property type="evidence" value="ECO:0007669"/>
    <property type="project" value="InterPro"/>
</dbReference>
<dbReference type="SFLD" id="SFLDG01065">
    <property type="entry name" value="anaerobic_coproporphyrinogen-I"/>
    <property type="match status" value="1"/>
</dbReference>
<reference evidence="4 5" key="1">
    <citation type="submission" date="2019-02" db="EMBL/GenBank/DDBJ databases">
        <title>Deep-cultivation of Planctomycetes and their phenomic and genomic characterization uncovers novel biology.</title>
        <authorList>
            <person name="Wiegand S."/>
            <person name="Jogler M."/>
            <person name="Boedeker C."/>
            <person name="Pinto D."/>
            <person name="Vollmers J."/>
            <person name="Rivas-Marin E."/>
            <person name="Kohn T."/>
            <person name="Peeters S.H."/>
            <person name="Heuer A."/>
            <person name="Rast P."/>
            <person name="Oberbeckmann S."/>
            <person name="Bunk B."/>
            <person name="Jeske O."/>
            <person name="Meyerdierks A."/>
            <person name="Storesund J.E."/>
            <person name="Kallscheuer N."/>
            <person name="Luecker S."/>
            <person name="Lage O.M."/>
            <person name="Pohl T."/>
            <person name="Merkel B.J."/>
            <person name="Hornburger P."/>
            <person name="Mueller R.-W."/>
            <person name="Bruemmer F."/>
            <person name="Labrenz M."/>
            <person name="Spormann A.M."/>
            <person name="Op den Camp H."/>
            <person name="Overmann J."/>
            <person name="Amann R."/>
            <person name="Jetten M.S.M."/>
            <person name="Mascher T."/>
            <person name="Medema M.H."/>
            <person name="Devos D.P."/>
            <person name="Kaster A.-K."/>
            <person name="Ovreas L."/>
            <person name="Rohde M."/>
            <person name="Galperin M.Y."/>
            <person name="Jogler C."/>
        </authorList>
    </citation>
    <scope>NUCLEOTIDE SEQUENCE [LARGE SCALE GENOMIC DNA]</scope>
    <source>
        <strain evidence="4 5">Poly24</strain>
    </source>
</reference>
<dbReference type="KEGG" id="rcf:Poly24_24080"/>
<comment type="subcellular location">
    <subcellularLocation>
        <location evidence="2">Cytoplasm</location>
    </subcellularLocation>
</comment>
<sequence length="389" mass="43022">MAIENQNSLDLTAAADLDPPRAAYVHVPFCRHRCGYCNFSVLAGRDDLVDAYLSALQVELSQLGQPRVVDTLFIGGGTPTHFDGHALTRFLTLVRDWFPRSDQATEFSVEANPNDITPAKLDVLKAFGVDRISLGVQSFDADKLKTLERTHSPDEARTAIQLAAETIGNVSIDLIFATPEETPAAWRRDLRDAVALPLSHLSTYGLTFEKGTSFWNRLRKSDLAPIVEEDQLEMFRDAISIPAAAGLKHYEVSNHALPGRQCHHNMAYWRGVGWYAAGPGAASFVDGRRAVNHRSTTTYIKRLLQGKSPIAESEQLTNEQLIRERVAFGLRMLDGIDLRDVGPLEVVDRLLNAKFQMLIEIGMLKRTGSQVALTPQGLFVSDSVVSEIL</sequence>
<comment type="function">
    <text evidence="2">Probably acts as a heme chaperone, transferring heme to an unknown acceptor. Binds one molecule of heme per monomer, possibly covalently. Binds 1 [4Fe-4S] cluster. The cluster is coordinated with 3 cysteines and an exchangeable S-adenosyl-L-methionine.</text>
</comment>
<keyword evidence="2" id="KW-0963">Cytoplasm</keyword>
<evidence type="ECO:0000313" key="4">
    <source>
        <dbReference type="EMBL" id="QDV68695.1"/>
    </source>
</evidence>
<dbReference type="InterPro" id="IPR006638">
    <property type="entry name" value="Elp3/MiaA/NifB-like_rSAM"/>
</dbReference>
<dbReference type="Gene3D" id="3.80.30.20">
    <property type="entry name" value="tm_1862 like domain"/>
    <property type="match status" value="1"/>
</dbReference>
<dbReference type="CDD" id="cd01335">
    <property type="entry name" value="Radical_SAM"/>
    <property type="match status" value="1"/>
</dbReference>
<dbReference type="InterPro" id="IPR023404">
    <property type="entry name" value="rSAM_horseshoe"/>
</dbReference>
<dbReference type="InterPro" id="IPR034505">
    <property type="entry name" value="Coproporphyrinogen-III_oxidase"/>
</dbReference>
<evidence type="ECO:0000313" key="5">
    <source>
        <dbReference type="Proteomes" id="UP000315082"/>
    </source>
</evidence>
<keyword evidence="2" id="KW-0408">Iron</keyword>
<keyword evidence="2" id="KW-0479">Metal-binding</keyword>
<dbReference type="AlphaFoldDB" id="A0A518JT42"/>
<dbReference type="PANTHER" id="PTHR13932:SF5">
    <property type="entry name" value="RADICAL S-ADENOSYL METHIONINE DOMAIN-CONTAINING PROTEIN 1, MITOCHONDRIAL"/>
    <property type="match status" value="1"/>
</dbReference>
<dbReference type="SMART" id="SM00729">
    <property type="entry name" value="Elp3"/>
    <property type="match status" value="1"/>
</dbReference>
<dbReference type="GO" id="GO:0005737">
    <property type="term" value="C:cytoplasm"/>
    <property type="evidence" value="ECO:0007669"/>
    <property type="project" value="UniProtKB-SubCell"/>
</dbReference>
<keyword evidence="2" id="KW-0004">4Fe-4S</keyword>
<proteinExistence type="inferred from homology"/>